<proteinExistence type="predicted"/>
<feature type="domain" description="BAAT/Acyl-CoA thioester hydrolase C-terminal" evidence="1">
    <location>
        <begin position="72"/>
        <end position="237"/>
    </location>
</feature>
<dbReference type="PANTHER" id="PTHR10824:SF4">
    <property type="entry name" value="ACYL-COENZYME A THIOESTERASE 1-LIKE"/>
    <property type="match status" value="1"/>
</dbReference>
<dbReference type="InterPro" id="IPR014940">
    <property type="entry name" value="BAAT_C"/>
</dbReference>
<evidence type="ECO:0000313" key="2">
    <source>
        <dbReference type="EMBL" id="EEP28894.1"/>
    </source>
</evidence>
<evidence type="ECO:0000259" key="1">
    <source>
        <dbReference type="Pfam" id="PF08840"/>
    </source>
</evidence>
<sequence length="288" mass="33088">MPIHLRVESDGFEGIFYQGRDSDKKALIVMSGSNGGLSLTRKEAEFYRNNGISALALALFRTQDTPKELSRIPIEYVESAIRWLRGQGYEKIGIDGMSKGSEMALLAASMFSEISCVIARVPSYFVSEGLTGAGKSRRPSGTSCWSYQGRDIPYAPYQSRKFSVMKAFLREWEVHIIDFNRDKEVRPDTIIPVDRIKGPILLISSKHDEIWPSYESACRIERELRERAFAYPVRHVALDYISHAVTAMDLPGIYKLIFRTERQHPKECRRDREILRGELLFWVNEVWK</sequence>
<name>C4G8E6_9FIRM</name>
<dbReference type="STRING" id="626523.GCWU000342_00243"/>
<comment type="caution">
    <text evidence="2">The sequence shown here is derived from an EMBL/GenBank/DDBJ whole genome shotgun (WGS) entry which is preliminary data.</text>
</comment>
<accession>C4G8E6</accession>
<dbReference type="AlphaFoldDB" id="C4G8E6"/>
<dbReference type="Gene3D" id="3.40.50.1820">
    <property type="entry name" value="alpha/beta hydrolase"/>
    <property type="match status" value="1"/>
</dbReference>
<evidence type="ECO:0000313" key="3">
    <source>
        <dbReference type="Proteomes" id="UP000003494"/>
    </source>
</evidence>
<dbReference type="SUPFAM" id="SSF53474">
    <property type="entry name" value="alpha/beta-Hydrolases"/>
    <property type="match status" value="1"/>
</dbReference>
<organism evidence="2 3">
    <name type="scientific">Shuttleworthella satelles DSM 14600</name>
    <dbReference type="NCBI Taxonomy" id="626523"/>
    <lineage>
        <taxon>Bacteria</taxon>
        <taxon>Bacillati</taxon>
        <taxon>Bacillota</taxon>
        <taxon>Clostridia</taxon>
        <taxon>Lachnospirales</taxon>
        <taxon>Lachnospiraceae</taxon>
        <taxon>Shuttleworthella</taxon>
    </lineage>
</organism>
<gene>
    <name evidence="2" type="ORF">GCWU000342_00243</name>
</gene>
<keyword evidence="3" id="KW-1185">Reference proteome</keyword>
<dbReference type="GO" id="GO:0006631">
    <property type="term" value="P:fatty acid metabolic process"/>
    <property type="evidence" value="ECO:0007669"/>
    <property type="project" value="TreeGrafter"/>
</dbReference>
<protein>
    <submittedName>
        <fullName evidence="2">BAAT/acyl-CoA thioester hydrolase C-terminal domain protein</fullName>
    </submittedName>
</protein>
<dbReference type="Pfam" id="PF08840">
    <property type="entry name" value="BAAT_C"/>
    <property type="match status" value="1"/>
</dbReference>
<dbReference type="eggNOG" id="COG1073">
    <property type="taxonomic scope" value="Bacteria"/>
</dbReference>
<dbReference type="RefSeq" id="WP_006905281.1">
    <property type="nucleotide sequence ID" value="NZ_GG665866.1"/>
</dbReference>
<dbReference type="EMBL" id="ACIP02000001">
    <property type="protein sequence ID" value="EEP28894.1"/>
    <property type="molecule type" value="Genomic_DNA"/>
</dbReference>
<dbReference type="GO" id="GO:0047617">
    <property type="term" value="F:fatty acyl-CoA hydrolase activity"/>
    <property type="evidence" value="ECO:0007669"/>
    <property type="project" value="TreeGrafter"/>
</dbReference>
<dbReference type="GO" id="GO:0006637">
    <property type="term" value="P:acyl-CoA metabolic process"/>
    <property type="evidence" value="ECO:0007669"/>
    <property type="project" value="TreeGrafter"/>
</dbReference>
<dbReference type="HOGENOM" id="CLU_029849_2_0_9"/>
<keyword evidence="2" id="KW-0378">Hydrolase</keyword>
<dbReference type="Proteomes" id="UP000003494">
    <property type="component" value="Unassembled WGS sequence"/>
</dbReference>
<reference evidence="2" key="1">
    <citation type="submission" date="2009-04" db="EMBL/GenBank/DDBJ databases">
        <authorList>
            <person name="Weinstock G."/>
            <person name="Sodergren E."/>
            <person name="Clifton S."/>
            <person name="Fulton L."/>
            <person name="Fulton B."/>
            <person name="Courtney L."/>
            <person name="Fronick C."/>
            <person name="Harrison M."/>
            <person name="Strong C."/>
            <person name="Farmer C."/>
            <person name="Delahaunty K."/>
            <person name="Markovic C."/>
            <person name="Hall O."/>
            <person name="Minx P."/>
            <person name="Tomlinson C."/>
            <person name="Mitreva M."/>
            <person name="Nelson J."/>
            <person name="Hou S."/>
            <person name="Wollam A."/>
            <person name="Pepin K.H."/>
            <person name="Johnson M."/>
            <person name="Bhonagiri V."/>
            <person name="Nash W.E."/>
            <person name="Warren W."/>
            <person name="Chinwalla A."/>
            <person name="Mardis E.R."/>
            <person name="Wilson R.K."/>
        </authorList>
    </citation>
    <scope>NUCLEOTIDE SEQUENCE [LARGE SCALE GENOMIC DNA]</scope>
    <source>
        <strain evidence="2">DSM 14600</strain>
    </source>
</reference>
<dbReference type="PANTHER" id="PTHR10824">
    <property type="entry name" value="ACYL-COENZYME A THIOESTERASE-RELATED"/>
    <property type="match status" value="1"/>
</dbReference>
<dbReference type="InterPro" id="IPR029058">
    <property type="entry name" value="AB_hydrolase_fold"/>
</dbReference>